<dbReference type="Proteomes" id="UP001476798">
    <property type="component" value="Unassembled WGS sequence"/>
</dbReference>
<organism evidence="1 2">
    <name type="scientific">Goodea atripinnis</name>
    <dbReference type="NCBI Taxonomy" id="208336"/>
    <lineage>
        <taxon>Eukaryota</taxon>
        <taxon>Metazoa</taxon>
        <taxon>Chordata</taxon>
        <taxon>Craniata</taxon>
        <taxon>Vertebrata</taxon>
        <taxon>Euteleostomi</taxon>
        <taxon>Actinopterygii</taxon>
        <taxon>Neopterygii</taxon>
        <taxon>Teleostei</taxon>
        <taxon>Neoteleostei</taxon>
        <taxon>Acanthomorphata</taxon>
        <taxon>Ovalentaria</taxon>
        <taxon>Atherinomorphae</taxon>
        <taxon>Cyprinodontiformes</taxon>
        <taxon>Goodeidae</taxon>
        <taxon>Goodea</taxon>
    </lineage>
</organism>
<reference evidence="1 2" key="1">
    <citation type="submission" date="2021-06" db="EMBL/GenBank/DDBJ databases">
        <authorList>
            <person name="Palmer J.M."/>
        </authorList>
    </citation>
    <scope>NUCLEOTIDE SEQUENCE [LARGE SCALE GENOMIC DNA]</scope>
    <source>
        <strain evidence="1 2">GA_2019</strain>
        <tissue evidence="1">Muscle</tissue>
    </source>
</reference>
<evidence type="ECO:0000313" key="1">
    <source>
        <dbReference type="EMBL" id="MEQ2185699.1"/>
    </source>
</evidence>
<evidence type="ECO:0000313" key="2">
    <source>
        <dbReference type="Proteomes" id="UP001476798"/>
    </source>
</evidence>
<name>A0ABV0PQE8_9TELE</name>
<dbReference type="EMBL" id="JAHRIO010081967">
    <property type="protein sequence ID" value="MEQ2185699.1"/>
    <property type="molecule type" value="Genomic_DNA"/>
</dbReference>
<gene>
    <name evidence="1" type="ORF">GOODEAATRI_020999</name>
</gene>
<protein>
    <submittedName>
        <fullName evidence="1">Uncharacterized protein</fullName>
    </submittedName>
</protein>
<comment type="caution">
    <text evidence="1">The sequence shown here is derived from an EMBL/GenBank/DDBJ whole genome shotgun (WGS) entry which is preliminary data.</text>
</comment>
<accession>A0ABV0PQE8</accession>
<proteinExistence type="predicted"/>
<keyword evidence="2" id="KW-1185">Reference proteome</keyword>
<sequence>MEGLFLALAARDCCVRTWQTMLGRVISGEQAGWEDLEGEQHLLQTTVVQIRFRKRPGFAEVVQAWRGHQNNKVAWRYKELEGCQVSCFARQVSQCLFLRLFLTYTNSNTNARSFASSFTSACARSQSLSVCTA</sequence>